<dbReference type="RefSeq" id="WP_004219021.1">
    <property type="nucleotide sequence ID" value="NZ_CAKMAC010000008.1"/>
</dbReference>
<comment type="caution">
    <text evidence="1">The sequence shown here is derived from an EMBL/GenBank/DDBJ whole genome shotgun (WGS) entry which is preliminary data.</text>
</comment>
<dbReference type="OMA" id="VWAANMK"/>
<evidence type="ECO:0000313" key="2">
    <source>
        <dbReference type="Proteomes" id="UP000293613"/>
    </source>
</evidence>
<dbReference type="InterPro" id="IPR007922">
    <property type="entry name" value="DciA-like"/>
</dbReference>
<dbReference type="Proteomes" id="UP000293613">
    <property type="component" value="Unassembled WGS sequence"/>
</dbReference>
<dbReference type="GeneID" id="29695264"/>
<dbReference type="AlphaFoldDB" id="A0A315S706"/>
<proteinExistence type="predicted"/>
<reference evidence="1 2" key="1">
    <citation type="journal article" date="2019" name="Appl. Environ. Microbiol.">
        <title>Dissecting the evolutionary development of the Bifidobacterium animalis species through comparative genomics analyses.</title>
        <authorList>
            <person name="Lugli G.A."/>
            <person name="Mancino W."/>
            <person name="Milani C."/>
            <person name="Duranti S."/>
            <person name="Mancabelli L."/>
            <person name="Napoli S."/>
            <person name="Mangifesta M."/>
            <person name="Viappiani A."/>
            <person name="Anzalone R."/>
            <person name="Longhi G."/>
            <person name="van Sinderen D."/>
            <person name="Ventura M."/>
            <person name="Turroni F."/>
        </authorList>
    </citation>
    <scope>NUCLEOTIDE SEQUENCE [LARGE SCALE GENOMIC DNA]</scope>
    <source>
        <strain evidence="1 2">2011B</strain>
    </source>
</reference>
<evidence type="ECO:0000313" key="1">
    <source>
        <dbReference type="EMBL" id="RYM92203.1"/>
    </source>
</evidence>
<organism evidence="1 2">
    <name type="scientific">Bifidobacterium animalis subsp. lactis</name>
    <name type="common">Bifidobacterium lactis</name>
    <dbReference type="NCBI Taxonomy" id="302911"/>
    <lineage>
        <taxon>Bacteria</taxon>
        <taxon>Bacillati</taxon>
        <taxon>Actinomycetota</taxon>
        <taxon>Actinomycetes</taxon>
        <taxon>Bifidobacteriales</taxon>
        <taxon>Bifidobacteriaceae</taxon>
        <taxon>Bifidobacterium</taxon>
    </lineage>
</organism>
<gene>
    <name evidence="1" type="ORF">PG2011B_1647</name>
</gene>
<dbReference type="PANTHER" id="PTHR36456:SF1">
    <property type="entry name" value="UPF0232 PROTEIN SCO3875"/>
    <property type="match status" value="1"/>
</dbReference>
<protein>
    <submittedName>
        <fullName evidence="1">Zn-ribbon-containing, RNA-binding like protein</fullName>
    </submittedName>
</protein>
<dbReference type="EMBL" id="RSCO01000038">
    <property type="protein sequence ID" value="RYM92203.1"/>
    <property type="molecule type" value="Genomic_DNA"/>
</dbReference>
<dbReference type="Pfam" id="PF05258">
    <property type="entry name" value="DciA"/>
    <property type="match status" value="1"/>
</dbReference>
<name>A0A315S706_BIFAN</name>
<dbReference type="PANTHER" id="PTHR36456">
    <property type="entry name" value="UPF0232 PROTEIN SCO3875"/>
    <property type="match status" value="1"/>
</dbReference>
<accession>A0A315S706</accession>
<sequence>MSEPPIAVTLKLDERALPAEEFEHVSARAGLIAERRVKREEALENFGKPGRDEVAFGSLFAGIAKRAGWVPHMKLAQLRHDWASIVGDVIARNTWVGAIDNGVLTIHAKSPSWTTQLTFMLPELREKVLERLNGLDIRDIRVTGPQAHGPATRRKQYVRQNMHYRPQ</sequence>